<feature type="transmembrane region" description="Helical" evidence="1">
    <location>
        <begin position="125"/>
        <end position="147"/>
    </location>
</feature>
<keyword evidence="1" id="KW-1133">Transmembrane helix</keyword>
<organism evidence="2">
    <name type="scientific">Siphoviridae sp. ctss15</name>
    <dbReference type="NCBI Taxonomy" id="2825699"/>
    <lineage>
        <taxon>Viruses</taxon>
        <taxon>Duplodnaviria</taxon>
        <taxon>Heunggongvirae</taxon>
        <taxon>Uroviricota</taxon>
        <taxon>Caudoviricetes</taxon>
    </lineage>
</organism>
<dbReference type="EMBL" id="BK015908">
    <property type="protein sequence ID" value="DAF84724.1"/>
    <property type="molecule type" value="Genomic_DNA"/>
</dbReference>
<proteinExistence type="predicted"/>
<keyword evidence="1" id="KW-0472">Membrane</keyword>
<evidence type="ECO:0000313" key="2">
    <source>
        <dbReference type="EMBL" id="DAF84724.1"/>
    </source>
</evidence>
<sequence length="715" mass="77523">MNDLSQSTHSVFDRIRRIAKRILGSAHRNVIYISGCFYCKSRKDIFGQRPPHVNRCIINIISVRHAQPPFLGPPPTVTANRSGRGGGNSLLARVRRDKQAVRVGNNRDEQAACLRPNRNGVRRSPLGNGNVLVGALFVVLAVISLFGSDAPQACAKRSGDAVGEECDLVIGEEALGGLFTARSLRLIAQIVRGNSAKAEHGHKQRTDAVGRNIRTDANAAVDHRLDALVGRQLAQDLVGKHNLGKSVAAVRCIIDDRAKLTDDIRISAQIELVADIAGGNAVVDRHVKVVFLDGHLAGGEDFHLGDLGANLDRIGHQTHIVKDIAHNGVIGVHAVFGQQADALGLVDLALDEQLFNFGLVEHRARANLSLSIESVDSCHHRDGRARSKAEILSLDVLGLLVGENAVADVGRTRNRKVLRKFQTLSVRNKIQNISHRFLPPYLAVCSPDGIQGHVTGHFDLRDRRAALAGAPTGLGVVALGQRIAGGHLCNRAIKIAVGIHRDIAGAVVLVVSYGITASNGGSVNKDNALPGKRGLCCRSNIQAISKNAPSHEDRTGHIAIGHVDRFKNDALCLTVIGRKNSAGGNRLIDAILHAKRRRDLMGLQHKADFAFKEVRTRCAGNVSHKRHTLNSLLRCSLRILRIKLFCKHCAFAFACRRAAGTDGLCKARRGLAGLKRGRISFSLRLMPFIKAIKHTVFKLEVLFFEVGKIGLFRSF</sequence>
<reference evidence="2" key="1">
    <citation type="journal article" date="2021" name="Proc. Natl. Acad. Sci. U.S.A.">
        <title>A Catalog of Tens of Thousands of Viruses from Human Metagenomes Reveals Hidden Associations with Chronic Diseases.</title>
        <authorList>
            <person name="Tisza M.J."/>
            <person name="Buck C.B."/>
        </authorList>
    </citation>
    <scope>NUCLEOTIDE SEQUENCE</scope>
    <source>
        <strain evidence="2">Ctss15</strain>
    </source>
</reference>
<protein>
    <submittedName>
        <fullName evidence="2">Uncharacterized protein</fullName>
    </submittedName>
</protein>
<evidence type="ECO:0000256" key="1">
    <source>
        <dbReference type="SAM" id="Phobius"/>
    </source>
</evidence>
<keyword evidence="1" id="KW-0812">Transmembrane</keyword>
<accession>A0A8S5TR91</accession>
<name>A0A8S5TR91_9CAUD</name>